<dbReference type="GO" id="GO:0019843">
    <property type="term" value="F:rRNA binding"/>
    <property type="evidence" value="ECO:0007669"/>
    <property type="project" value="UniProtKB-UniRule"/>
</dbReference>
<dbReference type="InterPro" id="IPR036063">
    <property type="entry name" value="Smr_dom_sf"/>
</dbReference>
<dbReference type="InterPro" id="IPR002625">
    <property type="entry name" value="Smr_dom"/>
</dbReference>
<keyword evidence="3 6" id="KW-0255">Endonuclease</keyword>
<dbReference type="PROSITE" id="PS50828">
    <property type="entry name" value="SMR"/>
    <property type="match status" value="1"/>
</dbReference>
<protein>
    <recommendedName>
        <fullName evidence="6">Ribosome rescue factor SmrB</fullName>
        <ecNumber evidence="6">3.1.-.-</ecNumber>
    </recommendedName>
</protein>
<dbReference type="Proteomes" id="UP000295565">
    <property type="component" value="Unassembled WGS sequence"/>
</dbReference>
<evidence type="ECO:0000256" key="2">
    <source>
        <dbReference type="ARBA" id="ARBA00022730"/>
    </source>
</evidence>
<keyword evidence="4 6" id="KW-0378">Hydrolase</keyword>
<keyword evidence="9" id="KW-1185">Reference proteome</keyword>
<dbReference type="GO" id="GO:0072344">
    <property type="term" value="P:rescue of stalled ribosome"/>
    <property type="evidence" value="ECO:0007669"/>
    <property type="project" value="UniProtKB-UniRule"/>
</dbReference>
<name>A0A4R1KBK5_9GAMM</name>
<dbReference type="InterPro" id="IPR022990">
    <property type="entry name" value="SmrB-like"/>
</dbReference>
<evidence type="ECO:0000256" key="4">
    <source>
        <dbReference type="ARBA" id="ARBA00022801"/>
    </source>
</evidence>
<comment type="subunit">
    <text evidence="6">Associates with collided ribosomes, but not with correctly translating polysomes.</text>
</comment>
<evidence type="ECO:0000256" key="6">
    <source>
        <dbReference type="HAMAP-Rule" id="MF_01042"/>
    </source>
</evidence>
<sequence>MPKKTATDADLALFKDALNGVRPLEQDKIRLQPPRIKQKRPNEGQINQRISQQSYYFSDEYSPLLPEDGPMVWRAAETEPNELKKLRKGQYAPELFLDLHGLTQQQAKQEIAALLYACLKQRVSVVCIMHGHGQNILKKRVPQWLAQHPDIACFSQAPRQWGGNSALLALINLPRN</sequence>
<dbReference type="GO" id="GO:0016787">
    <property type="term" value="F:hydrolase activity"/>
    <property type="evidence" value="ECO:0007669"/>
    <property type="project" value="UniProtKB-KW"/>
</dbReference>
<dbReference type="OrthoDB" id="5795446at2"/>
<evidence type="ECO:0000256" key="5">
    <source>
        <dbReference type="ARBA" id="ARBA00022884"/>
    </source>
</evidence>
<dbReference type="Gene3D" id="3.30.1370.110">
    <property type="match status" value="1"/>
</dbReference>
<organism evidence="8 9">
    <name type="scientific">Celerinatantimonas diazotrophica</name>
    <dbReference type="NCBI Taxonomy" id="412034"/>
    <lineage>
        <taxon>Bacteria</taxon>
        <taxon>Pseudomonadati</taxon>
        <taxon>Pseudomonadota</taxon>
        <taxon>Gammaproteobacteria</taxon>
        <taxon>Celerinatantimonadaceae</taxon>
        <taxon>Celerinatantimonas</taxon>
    </lineage>
</organism>
<dbReference type="RefSeq" id="WP_131911328.1">
    <property type="nucleotide sequence ID" value="NZ_OU594967.1"/>
</dbReference>
<keyword evidence="1 6" id="KW-0540">Nuclease</keyword>
<keyword evidence="5 6" id="KW-0694">RNA-binding</keyword>
<dbReference type="PANTHER" id="PTHR35562">
    <property type="entry name" value="DNA ENDONUCLEASE SMRA-RELATED"/>
    <property type="match status" value="1"/>
</dbReference>
<dbReference type="EMBL" id="SMGD01000005">
    <property type="protein sequence ID" value="TCK61467.1"/>
    <property type="molecule type" value="Genomic_DNA"/>
</dbReference>
<evidence type="ECO:0000259" key="7">
    <source>
        <dbReference type="PROSITE" id="PS50828"/>
    </source>
</evidence>
<dbReference type="HAMAP" id="MF_01042">
    <property type="entry name" value="SmrB"/>
    <property type="match status" value="1"/>
</dbReference>
<gene>
    <name evidence="6" type="primary">smrB</name>
    <name evidence="8" type="ORF">EV690_0465</name>
</gene>
<dbReference type="GO" id="GO:0004521">
    <property type="term" value="F:RNA endonuclease activity"/>
    <property type="evidence" value="ECO:0007669"/>
    <property type="project" value="UniProtKB-UniRule"/>
</dbReference>
<keyword evidence="2 6" id="KW-0699">rRNA-binding</keyword>
<evidence type="ECO:0000313" key="8">
    <source>
        <dbReference type="EMBL" id="TCK61467.1"/>
    </source>
</evidence>
<feature type="domain" description="Smr" evidence="7">
    <location>
        <begin position="97"/>
        <end position="172"/>
    </location>
</feature>
<comment type="function">
    <text evidence="6">Acts as a ribosome collision sensor. Detects stalled/collided disomes (pairs of ribosomes where the leading ribosome is stalled and a second ribosome has collided with it) and endonucleolytically cleaves mRNA at the 5' boundary of the stalled ribosome. Stalled/collided disomes form a new interface (primarily via the 30S subunits) that binds SmrB. Cleaved mRNA becomes available for tmRNA ligation, leading to ribosomal subunit dissociation and rescue of stalled ribosomes.</text>
</comment>
<dbReference type="Pfam" id="PF01713">
    <property type="entry name" value="Smr"/>
    <property type="match status" value="1"/>
</dbReference>
<evidence type="ECO:0000256" key="3">
    <source>
        <dbReference type="ARBA" id="ARBA00022759"/>
    </source>
</evidence>
<reference evidence="8 9" key="1">
    <citation type="submission" date="2019-03" db="EMBL/GenBank/DDBJ databases">
        <title>Genomic Encyclopedia of Type Strains, Phase IV (KMG-IV): sequencing the most valuable type-strain genomes for metagenomic binning, comparative biology and taxonomic classification.</title>
        <authorList>
            <person name="Goeker M."/>
        </authorList>
    </citation>
    <scope>NUCLEOTIDE SEQUENCE [LARGE SCALE GENOMIC DNA]</scope>
    <source>
        <strain evidence="8 9">DSM 18577</strain>
    </source>
</reference>
<dbReference type="SUPFAM" id="SSF160443">
    <property type="entry name" value="SMR domain-like"/>
    <property type="match status" value="1"/>
</dbReference>
<comment type="similarity">
    <text evidence="6">Belongs to the SmrB family.</text>
</comment>
<evidence type="ECO:0000256" key="1">
    <source>
        <dbReference type="ARBA" id="ARBA00022722"/>
    </source>
</evidence>
<evidence type="ECO:0000313" key="9">
    <source>
        <dbReference type="Proteomes" id="UP000295565"/>
    </source>
</evidence>
<dbReference type="SMART" id="SM00463">
    <property type="entry name" value="SMR"/>
    <property type="match status" value="1"/>
</dbReference>
<comment type="caution">
    <text evidence="8">The sequence shown here is derived from an EMBL/GenBank/DDBJ whole genome shotgun (WGS) entry which is preliminary data.</text>
</comment>
<proteinExistence type="inferred from homology"/>
<dbReference type="AlphaFoldDB" id="A0A4R1KBK5"/>
<dbReference type="PANTHER" id="PTHR35562:SF1">
    <property type="entry name" value="UPF0115 PROTEIN YFCN"/>
    <property type="match status" value="1"/>
</dbReference>
<accession>A0A4R1KBK5</accession>
<dbReference type="EC" id="3.1.-.-" evidence="6"/>
<dbReference type="NCBIfam" id="NF003432">
    <property type="entry name" value="PRK04946.1"/>
    <property type="match status" value="1"/>
</dbReference>